<evidence type="ECO:0000313" key="2">
    <source>
        <dbReference type="EMBL" id="GAA0154853.1"/>
    </source>
</evidence>
<dbReference type="AlphaFoldDB" id="A0AAV3PU88"/>
<evidence type="ECO:0000313" key="3">
    <source>
        <dbReference type="Proteomes" id="UP001454036"/>
    </source>
</evidence>
<keyword evidence="3" id="KW-1185">Reference proteome</keyword>
<protein>
    <submittedName>
        <fullName evidence="2">Uncharacterized protein</fullName>
    </submittedName>
</protein>
<dbReference type="EMBL" id="BAABME010049122">
    <property type="protein sequence ID" value="GAA0154853.1"/>
    <property type="molecule type" value="Genomic_DNA"/>
</dbReference>
<feature type="region of interest" description="Disordered" evidence="1">
    <location>
        <begin position="52"/>
        <end position="73"/>
    </location>
</feature>
<dbReference type="Proteomes" id="UP001454036">
    <property type="component" value="Unassembled WGS sequence"/>
</dbReference>
<comment type="caution">
    <text evidence="2">The sequence shown here is derived from an EMBL/GenBank/DDBJ whole genome shotgun (WGS) entry which is preliminary data.</text>
</comment>
<accession>A0AAV3PU88</accession>
<name>A0AAV3PU88_LITER</name>
<reference evidence="2 3" key="1">
    <citation type="submission" date="2024-01" db="EMBL/GenBank/DDBJ databases">
        <title>The complete chloroplast genome sequence of Lithospermum erythrorhizon: insights into the phylogenetic relationship among Boraginaceae species and the maternal lineages of purple gromwells.</title>
        <authorList>
            <person name="Okada T."/>
            <person name="Watanabe K."/>
        </authorList>
    </citation>
    <scope>NUCLEOTIDE SEQUENCE [LARGE SCALE GENOMIC DNA]</scope>
</reference>
<proteinExistence type="predicted"/>
<sequence length="93" mass="10213">MNKLFGLRVGHLTVVQAVQPLPVNHAPKMGWIAFKGGISLYADKVIMSANEAVSKTSRPRRRRKNKRTQEGGLNALKMPYSKSILVHQSTSGG</sequence>
<gene>
    <name evidence="2" type="ORF">LIER_44115</name>
</gene>
<evidence type="ECO:0000256" key="1">
    <source>
        <dbReference type="SAM" id="MobiDB-lite"/>
    </source>
</evidence>
<feature type="compositionally biased region" description="Basic residues" evidence="1">
    <location>
        <begin position="57"/>
        <end position="66"/>
    </location>
</feature>
<organism evidence="2 3">
    <name type="scientific">Lithospermum erythrorhizon</name>
    <name type="common">Purple gromwell</name>
    <name type="synonym">Lithospermum officinale var. erythrorhizon</name>
    <dbReference type="NCBI Taxonomy" id="34254"/>
    <lineage>
        <taxon>Eukaryota</taxon>
        <taxon>Viridiplantae</taxon>
        <taxon>Streptophyta</taxon>
        <taxon>Embryophyta</taxon>
        <taxon>Tracheophyta</taxon>
        <taxon>Spermatophyta</taxon>
        <taxon>Magnoliopsida</taxon>
        <taxon>eudicotyledons</taxon>
        <taxon>Gunneridae</taxon>
        <taxon>Pentapetalae</taxon>
        <taxon>asterids</taxon>
        <taxon>lamiids</taxon>
        <taxon>Boraginales</taxon>
        <taxon>Boraginaceae</taxon>
        <taxon>Boraginoideae</taxon>
        <taxon>Lithospermeae</taxon>
        <taxon>Lithospermum</taxon>
    </lineage>
</organism>